<keyword evidence="2" id="KW-0378">Hydrolase</keyword>
<evidence type="ECO:0000313" key="3">
    <source>
        <dbReference type="Proteomes" id="UP000294194"/>
    </source>
</evidence>
<dbReference type="Gene3D" id="3.40.50.1820">
    <property type="entry name" value="alpha/beta hydrolase"/>
    <property type="match status" value="1"/>
</dbReference>
<dbReference type="Pfam" id="PF01738">
    <property type="entry name" value="DLH"/>
    <property type="match status" value="1"/>
</dbReference>
<dbReference type="PANTHER" id="PTHR46623">
    <property type="entry name" value="CARBOXYMETHYLENEBUTENOLIDASE-RELATED"/>
    <property type="match status" value="1"/>
</dbReference>
<feature type="domain" description="Dienelactone hydrolase" evidence="1">
    <location>
        <begin position="21"/>
        <end position="211"/>
    </location>
</feature>
<reference evidence="3" key="1">
    <citation type="submission" date="2019-02" db="EMBL/GenBank/DDBJ databases">
        <title>Glaciihabitans arcticus sp. nov., a psychrotolerant bacterium isolated from polar soil.</title>
        <authorList>
            <person name="Dahal R.H."/>
        </authorList>
    </citation>
    <scope>NUCLEOTIDE SEQUENCE [LARGE SCALE GENOMIC DNA]</scope>
    <source>
        <strain evidence="3">RP-3-7</strain>
    </source>
</reference>
<dbReference type="InterPro" id="IPR002925">
    <property type="entry name" value="Dienelactn_hydro"/>
</dbReference>
<dbReference type="SUPFAM" id="SSF53474">
    <property type="entry name" value="alpha/beta-Hydrolases"/>
    <property type="match status" value="1"/>
</dbReference>
<dbReference type="PANTHER" id="PTHR46623:SF6">
    <property type="entry name" value="ALPHA_BETA-HYDROLASES SUPERFAMILY PROTEIN"/>
    <property type="match status" value="1"/>
</dbReference>
<comment type="caution">
    <text evidence="2">The sequence shown here is derived from an EMBL/GenBank/DDBJ whole genome shotgun (WGS) entry which is preliminary data.</text>
</comment>
<dbReference type="InterPro" id="IPR051049">
    <property type="entry name" value="Dienelactone_hydrolase-like"/>
</dbReference>
<sequence length="213" mass="22586">MVDLVPVPSPGVPLYYGTPGDPLVIVLHDWHGRLPWLEGYANGLVHAGFRVAVPDLYGGWCATSEEQAAVLRSELEVAPSLAILDEIVQASRTEGSQKVGAVGSSMGGWLALQYAQRGEVDAVVAYYATLGPAEQGVIPNPVLLHFAETDQWDAGADPAAFVSRLKEDGTPVTEHNYIGTVHGFANASIPKVDTRAAALAFARTASFLQDHLG</sequence>
<evidence type="ECO:0000313" key="2">
    <source>
        <dbReference type="EMBL" id="TBN58102.1"/>
    </source>
</evidence>
<dbReference type="InterPro" id="IPR029058">
    <property type="entry name" value="AB_hydrolase_fold"/>
</dbReference>
<organism evidence="2 3">
    <name type="scientific">Glaciihabitans arcticus</name>
    <dbReference type="NCBI Taxonomy" id="2668039"/>
    <lineage>
        <taxon>Bacteria</taxon>
        <taxon>Bacillati</taxon>
        <taxon>Actinomycetota</taxon>
        <taxon>Actinomycetes</taxon>
        <taxon>Micrococcales</taxon>
        <taxon>Microbacteriaceae</taxon>
        <taxon>Glaciihabitans</taxon>
    </lineage>
</organism>
<dbReference type="RefSeq" id="WP_130982211.1">
    <property type="nucleotide sequence ID" value="NZ_SISG01000001.1"/>
</dbReference>
<name>A0A4Q9GSV9_9MICO</name>
<protein>
    <submittedName>
        <fullName evidence="2">Dienelactone hydrolase</fullName>
    </submittedName>
</protein>
<proteinExistence type="predicted"/>
<gene>
    <name evidence="2" type="ORF">EYE40_12255</name>
</gene>
<evidence type="ECO:0000259" key="1">
    <source>
        <dbReference type="Pfam" id="PF01738"/>
    </source>
</evidence>
<dbReference type="EMBL" id="SISG01000001">
    <property type="protein sequence ID" value="TBN58102.1"/>
    <property type="molecule type" value="Genomic_DNA"/>
</dbReference>
<dbReference type="AlphaFoldDB" id="A0A4Q9GSV9"/>
<dbReference type="GO" id="GO:0016787">
    <property type="term" value="F:hydrolase activity"/>
    <property type="evidence" value="ECO:0007669"/>
    <property type="project" value="UniProtKB-KW"/>
</dbReference>
<dbReference type="Proteomes" id="UP000294194">
    <property type="component" value="Unassembled WGS sequence"/>
</dbReference>
<accession>A0A4Q9GSV9</accession>
<keyword evidence="3" id="KW-1185">Reference proteome</keyword>